<dbReference type="SUPFAM" id="SSF53850">
    <property type="entry name" value="Periplasmic binding protein-like II"/>
    <property type="match status" value="1"/>
</dbReference>
<keyword evidence="2" id="KW-0805">Transcription regulation</keyword>
<dbReference type="GO" id="GO:0006351">
    <property type="term" value="P:DNA-templated transcription"/>
    <property type="evidence" value="ECO:0007669"/>
    <property type="project" value="TreeGrafter"/>
</dbReference>
<dbReference type="AlphaFoldDB" id="A0A9X4GEC0"/>
<dbReference type="Gene3D" id="3.40.190.290">
    <property type="match status" value="1"/>
</dbReference>
<evidence type="ECO:0000259" key="5">
    <source>
        <dbReference type="PROSITE" id="PS50931"/>
    </source>
</evidence>
<keyword evidence="3" id="KW-0238">DNA-binding</keyword>
<evidence type="ECO:0000256" key="3">
    <source>
        <dbReference type="ARBA" id="ARBA00023125"/>
    </source>
</evidence>
<dbReference type="FunFam" id="1.10.10.10:FF:000001">
    <property type="entry name" value="LysR family transcriptional regulator"/>
    <property type="match status" value="1"/>
</dbReference>
<dbReference type="InterPro" id="IPR000847">
    <property type="entry name" value="LysR_HTH_N"/>
</dbReference>
<dbReference type="SUPFAM" id="SSF46785">
    <property type="entry name" value="Winged helix' DNA-binding domain"/>
    <property type="match status" value="1"/>
</dbReference>
<dbReference type="PANTHER" id="PTHR30537">
    <property type="entry name" value="HTH-TYPE TRANSCRIPTIONAL REGULATOR"/>
    <property type="match status" value="1"/>
</dbReference>
<proteinExistence type="inferred from homology"/>
<gene>
    <name evidence="6" type="ORF">L2111_06165</name>
</gene>
<dbReference type="Pfam" id="PF03466">
    <property type="entry name" value="LysR_substrate"/>
    <property type="match status" value="1"/>
</dbReference>
<dbReference type="InterPro" id="IPR058163">
    <property type="entry name" value="LysR-type_TF_proteobact-type"/>
</dbReference>
<dbReference type="InterPro" id="IPR036388">
    <property type="entry name" value="WH-like_DNA-bd_sf"/>
</dbReference>
<dbReference type="InterPro" id="IPR036390">
    <property type="entry name" value="WH_DNA-bd_sf"/>
</dbReference>
<dbReference type="Pfam" id="PF00126">
    <property type="entry name" value="HTH_1"/>
    <property type="match status" value="1"/>
</dbReference>
<name>A0A9X4GEC0_9ENTR</name>
<dbReference type="RefSeq" id="WP_275397372.1">
    <property type="nucleotide sequence ID" value="NZ_JAKIHW010000005.1"/>
</dbReference>
<evidence type="ECO:0000256" key="2">
    <source>
        <dbReference type="ARBA" id="ARBA00023015"/>
    </source>
</evidence>
<keyword evidence="4" id="KW-0804">Transcription</keyword>
<evidence type="ECO:0000256" key="1">
    <source>
        <dbReference type="ARBA" id="ARBA00009437"/>
    </source>
</evidence>
<organism evidence="6 7">
    <name type="scientific">Citrobacter portucalensis</name>
    <dbReference type="NCBI Taxonomy" id="1639133"/>
    <lineage>
        <taxon>Bacteria</taxon>
        <taxon>Pseudomonadati</taxon>
        <taxon>Pseudomonadota</taxon>
        <taxon>Gammaproteobacteria</taxon>
        <taxon>Enterobacterales</taxon>
        <taxon>Enterobacteriaceae</taxon>
        <taxon>Citrobacter</taxon>
        <taxon>Citrobacter freundii complex</taxon>
    </lineage>
</organism>
<dbReference type="Gene3D" id="1.10.10.10">
    <property type="entry name" value="Winged helix-like DNA-binding domain superfamily/Winged helix DNA-binding domain"/>
    <property type="match status" value="1"/>
</dbReference>
<dbReference type="GO" id="GO:0043565">
    <property type="term" value="F:sequence-specific DNA binding"/>
    <property type="evidence" value="ECO:0007669"/>
    <property type="project" value="TreeGrafter"/>
</dbReference>
<accession>A0A9X4GEC0</accession>
<dbReference type="PANTHER" id="PTHR30537:SF31">
    <property type="entry name" value="TRANSCRIPTIONAL REGULATOR, LYSR FAMILY"/>
    <property type="match status" value="1"/>
</dbReference>
<protein>
    <submittedName>
        <fullName evidence="6">LysR substrate-binding domain-containing protein</fullName>
    </submittedName>
</protein>
<feature type="domain" description="HTH lysR-type" evidence="5">
    <location>
        <begin position="9"/>
        <end position="59"/>
    </location>
</feature>
<dbReference type="Proteomes" id="UP001147005">
    <property type="component" value="Unassembled WGS sequence"/>
</dbReference>
<comment type="similarity">
    <text evidence="1">Belongs to the LysR transcriptional regulatory family.</text>
</comment>
<evidence type="ECO:0000313" key="7">
    <source>
        <dbReference type="Proteomes" id="UP001147005"/>
    </source>
</evidence>
<dbReference type="EMBL" id="JAKIHW010000005">
    <property type="protein sequence ID" value="MDE9617667.1"/>
    <property type="molecule type" value="Genomic_DNA"/>
</dbReference>
<dbReference type="PROSITE" id="PS50931">
    <property type="entry name" value="HTH_LYSR"/>
    <property type="match status" value="1"/>
</dbReference>
<comment type="caution">
    <text evidence="6">The sequence shown here is derived from an EMBL/GenBank/DDBJ whole genome shotgun (WGS) entry which is preliminary data.</text>
</comment>
<reference evidence="6" key="1">
    <citation type="submission" date="2022-01" db="EMBL/GenBank/DDBJ databases">
        <title>Genetic Characterization of Carbapenem-resistant Citrobacter spp. from China: a multicenter study.</title>
        <authorList>
            <person name="Ye L."/>
        </authorList>
    </citation>
    <scope>NUCLEOTIDE SEQUENCE</scope>
    <source>
        <strain evidence="6">IR5432</strain>
    </source>
</reference>
<sequence length="298" mass="33343">MIDWNDYWYFALIAQEGSYSRAAVRAGVSKSVLSRRISALEERLGVRLIQRTTRRLALTTVGEQFAQECQTLVIQSERARAVVQAVQEYPQGTLRISAPVFMAETWLGEFISEFIARWPQTNLQLIAVNRSVDMIAEGIDIALSASSESLPDSSLHYKKLDAQFDILVASPQWIAQFPNLKSIGDLEGVPAMVRHDGDRAHQWHLTNDRQEIMLTLSPRLHSNNLRVLLQAAIGGNGAALLPLSACKEELKAGALVQLFPEWRSLPKQIYVLFPGSRGMPAIARYFIDELTTRLADRG</sequence>
<evidence type="ECO:0000313" key="6">
    <source>
        <dbReference type="EMBL" id="MDE9617667.1"/>
    </source>
</evidence>
<evidence type="ECO:0000256" key="4">
    <source>
        <dbReference type="ARBA" id="ARBA00023163"/>
    </source>
</evidence>
<dbReference type="GO" id="GO:0003700">
    <property type="term" value="F:DNA-binding transcription factor activity"/>
    <property type="evidence" value="ECO:0007669"/>
    <property type="project" value="InterPro"/>
</dbReference>
<dbReference type="InterPro" id="IPR005119">
    <property type="entry name" value="LysR_subst-bd"/>
</dbReference>